<dbReference type="InterPro" id="IPR016166">
    <property type="entry name" value="FAD-bd_PCMH"/>
</dbReference>
<comment type="similarity">
    <text evidence="2">Belongs to the FAD-binding oxidoreductase/transferase type 4 family.</text>
</comment>
<keyword evidence="3" id="KW-0285">Flavoprotein</keyword>
<dbReference type="Pfam" id="PF01565">
    <property type="entry name" value="FAD_binding_4"/>
    <property type="match status" value="1"/>
</dbReference>
<dbReference type="SUPFAM" id="SSF56176">
    <property type="entry name" value="FAD-binding/transporter-associated domain-like"/>
    <property type="match status" value="1"/>
</dbReference>
<keyword evidence="4" id="KW-0274">FAD</keyword>
<dbReference type="InterPro" id="IPR051264">
    <property type="entry name" value="FAD-oxidored/transferase_4"/>
</dbReference>
<dbReference type="InterPro" id="IPR004113">
    <property type="entry name" value="FAD-bd_oxidored_4_C"/>
</dbReference>
<evidence type="ECO:0000256" key="4">
    <source>
        <dbReference type="ARBA" id="ARBA00022827"/>
    </source>
</evidence>
<evidence type="ECO:0000313" key="7">
    <source>
        <dbReference type="EMBL" id="UZP75536.1"/>
    </source>
</evidence>
<dbReference type="PROSITE" id="PS51387">
    <property type="entry name" value="FAD_PCMH"/>
    <property type="match status" value="1"/>
</dbReference>
<sequence length="467" mass="50602">MQRSSIDVIHSLETLLSKDQVSTEASVLESYGQDWTRFTQPAPLAIVFPRSTNEVADIVKCARTHKFALVPSGGRTGLSGGAVAANGEVVVSLDKLNTIEAVNKTDRTIAVGAGAITQAIQAAAREADLFYPVDFASSGSSQIGGNIATNAGGINVIRYGMTREWVAGLTVVTGTGEILELNRGLMKNNTGLDFRHLFIGSEGVLGFITEATLRLCSPPKDPTVLVLGLSDMDAIMLVLERIQGTTPLLAYEFFSELAASKVVEHAGVARPFDTKTPFYALIEFERDSEETEAAVFEAVEACMESGWVLDAVMSQSVAQARALWRLREDISETITRWTPYKNDISSTVSKVPQLLSAVDTVVHNHYPDWEVCWYGHIGDGNLHLNILKPENLDISDFKARCGDVSVDIFEAIRGLGGSISAEHGVGTLKAPFLEYTRTESEIASMRAIKAIFDPDEIMNPGKIFLAN</sequence>
<dbReference type="Pfam" id="PF02913">
    <property type="entry name" value="FAD-oxidase_C"/>
    <property type="match status" value="1"/>
</dbReference>
<dbReference type="InterPro" id="IPR036318">
    <property type="entry name" value="FAD-bd_PCMH-like_sf"/>
</dbReference>
<dbReference type="EMBL" id="CP036501">
    <property type="protein sequence ID" value="UZP75536.1"/>
    <property type="molecule type" value="Genomic_DNA"/>
</dbReference>
<reference evidence="7 8" key="1">
    <citation type="submission" date="2019-02" db="EMBL/GenBank/DDBJ databases">
        <title>Halieaceae_genomes.</title>
        <authorList>
            <person name="Li S.-H."/>
        </authorList>
    </citation>
    <scope>NUCLEOTIDE SEQUENCE [LARGE SCALE GENOMIC DNA]</scope>
    <source>
        <strain evidence="7 8">JH123</strain>
    </source>
</reference>
<gene>
    <name evidence="7" type="ORF">E0F26_02320</name>
</gene>
<keyword evidence="5" id="KW-0560">Oxidoreductase</keyword>
<dbReference type="InterPro" id="IPR006094">
    <property type="entry name" value="Oxid_FAD_bind_N"/>
</dbReference>
<evidence type="ECO:0000256" key="2">
    <source>
        <dbReference type="ARBA" id="ARBA00008000"/>
    </source>
</evidence>
<dbReference type="InterPro" id="IPR016164">
    <property type="entry name" value="FAD-linked_Oxase-like_C"/>
</dbReference>
<dbReference type="InterPro" id="IPR016171">
    <property type="entry name" value="Vanillyl_alc_oxidase_C-sub2"/>
</dbReference>
<accession>A0ABY6QA42</accession>
<evidence type="ECO:0000313" key="8">
    <source>
        <dbReference type="Proteomes" id="UP001317963"/>
    </source>
</evidence>
<evidence type="ECO:0000256" key="3">
    <source>
        <dbReference type="ARBA" id="ARBA00022630"/>
    </source>
</evidence>
<dbReference type="Gene3D" id="1.10.45.10">
    <property type="entry name" value="Vanillyl-alcohol Oxidase, Chain A, domain 4"/>
    <property type="match status" value="1"/>
</dbReference>
<organism evidence="7 8">
    <name type="scientific">Candidatus Paraluminiphilus aquimaris</name>
    <dbReference type="NCBI Taxonomy" id="2518994"/>
    <lineage>
        <taxon>Bacteria</taxon>
        <taxon>Pseudomonadati</taxon>
        <taxon>Pseudomonadota</taxon>
        <taxon>Gammaproteobacteria</taxon>
        <taxon>Cellvibrionales</taxon>
        <taxon>Halieaceae</taxon>
        <taxon>Candidatus Paraluminiphilus</taxon>
    </lineage>
</organism>
<comment type="cofactor">
    <cofactor evidence="1">
        <name>FAD</name>
        <dbReference type="ChEBI" id="CHEBI:57692"/>
    </cofactor>
</comment>
<dbReference type="Proteomes" id="UP001317963">
    <property type="component" value="Chromosome"/>
</dbReference>
<dbReference type="Gene3D" id="3.30.465.10">
    <property type="match status" value="1"/>
</dbReference>
<evidence type="ECO:0000256" key="5">
    <source>
        <dbReference type="ARBA" id="ARBA00023002"/>
    </source>
</evidence>
<proteinExistence type="inferred from homology"/>
<dbReference type="Gene3D" id="3.30.70.2190">
    <property type="match status" value="1"/>
</dbReference>
<evidence type="ECO:0000256" key="1">
    <source>
        <dbReference type="ARBA" id="ARBA00001974"/>
    </source>
</evidence>
<dbReference type="PANTHER" id="PTHR43716:SF1">
    <property type="entry name" value="D-2-HYDROXYGLUTARATE DEHYDROGENASE, MITOCHONDRIAL"/>
    <property type="match status" value="1"/>
</dbReference>
<dbReference type="InterPro" id="IPR016169">
    <property type="entry name" value="FAD-bd_PCMH_sub2"/>
</dbReference>
<dbReference type="Gene3D" id="3.30.70.2740">
    <property type="match status" value="1"/>
</dbReference>
<evidence type="ECO:0000259" key="6">
    <source>
        <dbReference type="PROSITE" id="PS51387"/>
    </source>
</evidence>
<keyword evidence="8" id="KW-1185">Reference proteome</keyword>
<dbReference type="PANTHER" id="PTHR43716">
    <property type="entry name" value="D-2-HYDROXYGLUTARATE DEHYDROGENASE, MITOCHONDRIAL"/>
    <property type="match status" value="1"/>
</dbReference>
<name>A0ABY6QA42_9GAMM</name>
<protein>
    <submittedName>
        <fullName evidence="7">FAD-binding oxidoreductase</fullName>
    </submittedName>
</protein>
<feature type="domain" description="FAD-binding PCMH-type" evidence="6">
    <location>
        <begin position="39"/>
        <end position="218"/>
    </location>
</feature>
<dbReference type="SUPFAM" id="SSF55103">
    <property type="entry name" value="FAD-linked oxidases, C-terminal domain"/>
    <property type="match status" value="1"/>
</dbReference>